<dbReference type="EMBL" id="JBHUIT010000005">
    <property type="protein sequence ID" value="MFD2256275.1"/>
    <property type="molecule type" value="Genomic_DNA"/>
</dbReference>
<accession>A0ABW5D6S6</accession>
<organism evidence="1 2">
    <name type="scientific">Luteolibacter algae</name>
    <dbReference type="NCBI Taxonomy" id="454151"/>
    <lineage>
        <taxon>Bacteria</taxon>
        <taxon>Pseudomonadati</taxon>
        <taxon>Verrucomicrobiota</taxon>
        <taxon>Verrucomicrobiia</taxon>
        <taxon>Verrucomicrobiales</taxon>
        <taxon>Verrucomicrobiaceae</taxon>
        <taxon>Luteolibacter</taxon>
    </lineage>
</organism>
<comment type="caution">
    <text evidence="1">The sequence shown here is derived from an EMBL/GenBank/DDBJ whole genome shotgun (WGS) entry which is preliminary data.</text>
</comment>
<dbReference type="RefSeq" id="WP_386819367.1">
    <property type="nucleotide sequence ID" value="NZ_JBHUIT010000005.1"/>
</dbReference>
<reference evidence="2" key="1">
    <citation type="journal article" date="2019" name="Int. J. Syst. Evol. Microbiol.">
        <title>The Global Catalogue of Microorganisms (GCM) 10K type strain sequencing project: providing services to taxonomists for standard genome sequencing and annotation.</title>
        <authorList>
            <consortium name="The Broad Institute Genomics Platform"/>
            <consortium name="The Broad Institute Genome Sequencing Center for Infectious Disease"/>
            <person name="Wu L."/>
            <person name="Ma J."/>
        </authorList>
    </citation>
    <scope>NUCLEOTIDE SEQUENCE [LARGE SCALE GENOMIC DNA]</scope>
    <source>
        <strain evidence="2">CGMCC 4.7106</strain>
    </source>
</reference>
<proteinExistence type="predicted"/>
<name>A0ABW5D6S6_9BACT</name>
<keyword evidence="2" id="KW-1185">Reference proteome</keyword>
<gene>
    <name evidence="1" type="ORF">ACFSSA_06290</name>
</gene>
<evidence type="ECO:0000313" key="1">
    <source>
        <dbReference type="EMBL" id="MFD2256275.1"/>
    </source>
</evidence>
<protein>
    <submittedName>
        <fullName evidence="1">Uncharacterized protein</fullName>
    </submittedName>
</protein>
<sequence>MLETPRQLALRFEQGEIDRTEFQTMMAIHARELIAEIEEDHQNPLAAWLETRRATAAVKKLLKKNTAFQVREVLIALSEADDFPMAKYLWNASHPDVPLHCFFRIGKQPYFKILSINQKGDHVETQVEILEKGHRLSILLTRDSRWRLVAPSFSKGGEPA</sequence>
<dbReference type="Proteomes" id="UP001597375">
    <property type="component" value="Unassembled WGS sequence"/>
</dbReference>
<evidence type="ECO:0000313" key="2">
    <source>
        <dbReference type="Proteomes" id="UP001597375"/>
    </source>
</evidence>